<keyword evidence="2" id="KW-1185">Reference proteome</keyword>
<reference evidence="2" key="1">
    <citation type="journal article" date="2022" name="Int. J. Syst. Evol. Microbiol.">
        <title>Anaeromyxobacter oryzae sp. nov., Anaeromyxobacter diazotrophicus sp. nov. and Anaeromyxobacter paludicola sp. nov., isolated from paddy soils.</title>
        <authorList>
            <person name="Itoh H."/>
            <person name="Xu Z."/>
            <person name="Mise K."/>
            <person name="Masuda Y."/>
            <person name="Ushijima N."/>
            <person name="Hayakawa C."/>
            <person name="Shiratori Y."/>
            <person name="Senoo K."/>
        </authorList>
    </citation>
    <scope>NUCLEOTIDE SEQUENCE [LARGE SCALE GENOMIC DNA]</scope>
    <source>
        <strain evidence="2">Red630</strain>
    </source>
</reference>
<accession>A0ABN6N1A1</accession>
<sequence length="145" mass="15462">MERFRRSLRGGTAVSDAQALSAVIEAMVDRIVAVKIEAVLAARGAASQLVAAQAGRWMTPPRAAKATGVPVKTIRELIASGRLQPRLKNRAAAPKQPKYLVNVDEVAAAAALPRLPRSSEPRAVEAPAIDLAERARRIRAKVSGR</sequence>
<gene>
    <name evidence="1" type="ORF">AMPC_01080</name>
</gene>
<proteinExistence type="predicted"/>
<dbReference type="EMBL" id="AP025592">
    <property type="protein sequence ID" value="BDG06995.1"/>
    <property type="molecule type" value="Genomic_DNA"/>
</dbReference>
<evidence type="ECO:0000313" key="2">
    <source>
        <dbReference type="Proteomes" id="UP001162734"/>
    </source>
</evidence>
<name>A0ABN6N1A1_9BACT</name>
<dbReference type="RefSeq" id="WP_248343576.1">
    <property type="nucleotide sequence ID" value="NZ_AP025592.1"/>
</dbReference>
<evidence type="ECO:0000313" key="1">
    <source>
        <dbReference type="EMBL" id="BDG06995.1"/>
    </source>
</evidence>
<dbReference type="Proteomes" id="UP001162734">
    <property type="component" value="Chromosome"/>
</dbReference>
<evidence type="ECO:0008006" key="3">
    <source>
        <dbReference type="Google" id="ProtNLM"/>
    </source>
</evidence>
<organism evidence="1 2">
    <name type="scientific">Anaeromyxobacter paludicola</name>
    <dbReference type="NCBI Taxonomy" id="2918171"/>
    <lineage>
        <taxon>Bacteria</taxon>
        <taxon>Pseudomonadati</taxon>
        <taxon>Myxococcota</taxon>
        <taxon>Myxococcia</taxon>
        <taxon>Myxococcales</taxon>
        <taxon>Cystobacterineae</taxon>
        <taxon>Anaeromyxobacteraceae</taxon>
        <taxon>Anaeromyxobacter</taxon>
    </lineage>
</organism>
<protein>
    <recommendedName>
        <fullName evidence="3">Helix-turn-helix domain-containing protein</fullName>
    </recommendedName>
</protein>